<evidence type="ECO:0000313" key="3">
    <source>
        <dbReference type="Proteomes" id="UP000696485"/>
    </source>
</evidence>
<feature type="region of interest" description="Disordered" evidence="1">
    <location>
        <begin position="1"/>
        <end position="69"/>
    </location>
</feature>
<reference evidence="2" key="1">
    <citation type="journal article" date="2020" name="Fungal Divers.">
        <title>Resolving the Mortierellaceae phylogeny through synthesis of multi-gene phylogenetics and phylogenomics.</title>
        <authorList>
            <person name="Vandepol N."/>
            <person name="Liber J."/>
            <person name="Desiro A."/>
            <person name="Na H."/>
            <person name="Kennedy M."/>
            <person name="Barry K."/>
            <person name="Grigoriev I.V."/>
            <person name="Miller A.N."/>
            <person name="O'Donnell K."/>
            <person name="Stajich J.E."/>
            <person name="Bonito G."/>
        </authorList>
    </citation>
    <scope>NUCLEOTIDE SEQUENCE</scope>
    <source>
        <strain evidence="2">NVP1</strain>
    </source>
</reference>
<proteinExistence type="predicted"/>
<organism evidence="2 3">
    <name type="scientific">Podila minutissima</name>
    <dbReference type="NCBI Taxonomy" id="64525"/>
    <lineage>
        <taxon>Eukaryota</taxon>
        <taxon>Fungi</taxon>
        <taxon>Fungi incertae sedis</taxon>
        <taxon>Mucoromycota</taxon>
        <taxon>Mortierellomycotina</taxon>
        <taxon>Mortierellomycetes</taxon>
        <taxon>Mortierellales</taxon>
        <taxon>Mortierellaceae</taxon>
        <taxon>Podila</taxon>
    </lineage>
</organism>
<evidence type="ECO:0000256" key="1">
    <source>
        <dbReference type="SAM" id="MobiDB-lite"/>
    </source>
</evidence>
<feature type="compositionally biased region" description="Polar residues" evidence="1">
    <location>
        <begin position="7"/>
        <end position="16"/>
    </location>
</feature>
<keyword evidence="3" id="KW-1185">Reference proteome</keyword>
<gene>
    <name evidence="2" type="ORF">BG006_001469</name>
</gene>
<feature type="compositionally biased region" description="Low complexity" evidence="1">
    <location>
        <begin position="17"/>
        <end position="32"/>
    </location>
</feature>
<dbReference type="EMBL" id="JAAAUY010001291">
    <property type="protein sequence ID" value="KAF9323421.1"/>
    <property type="molecule type" value="Genomic_DNA"/>
</dbReference>
<evidence type="ECO:0000313" key="2">
    <source>
        <dbReference type="EMBL" id="KAF9323421.1"/>
    </source>
</evidence>
<name>A0A9P5SA45_9FUNG</name>
<comment type="caution">
    <text evidence="2">The sequence shown here is derived from an EMBL/GenBank/DDBJ whole genome shotgun (WGS) entry which is preliminary data.</text>
</comment>
<feature type="compositionally biased region" description="Polar residues" evidence="1">
    <location>
        <begin position="33"/>
        <end position="54"/>
    </location>
</feature>
<protein>
    <submittedName>
        <fullName evidence="2">Uncharacterized protein</fullName>
    </submittedName>
</protein>
<accession>A0A9P5SA45</accession>
<sequence>MTFFKLNGTTSMSKKNQTTSAAPTPAQTPRTSLSESRPSNNHTSNAQQQQTLQELMNKALNGRAGFCTM</sequence>
<dbReference type="AlphaFoldDB" id="A0A9P5SA45"/>
<dbReference type="Proteomes" id="UP000696485">
    <property type="component" value="Unassembled WGS sequence"/>
</dbReference>